<dbReference type="Gene3D" id="3.90.10.10">
    <property type="entry name" value="Cytochrome C3"/>
    <property type="match status" value="4"/>
</dbReference>
<name>A0A7H0VCY0_9FLAO</name>
<dbReference type="CDD" id="cd08168">
    <property type="entry name" value="Cytochrom_C3"/>
    <property type="match status" value="1"/>
</dbReference>
<evidence type="ECO:0000256" key="1">
    <source>
        <dbReference type="ARBA" id="ARBA00022729"/>
    </source>
</evidence>
<dbReference type="RefSeq" id="WP_210758111.1">
    <property type="nucleotide sequence ID" value="NZ_CP060139.1"/>
</dbReference>
<dbReference type="InterPro" id="IPR036280">
    <property type="entry name" value="Multihaem_cyt_sf"/>
</dbReference>
<dbReference type="InterPro" id="IPR051829">
    <property type="entry name" value="Multiheme_Cytochr_ET"/>
</dbReference>
<keyword evidence="4" id="KW-1185">Reference proteome</keyword>
<dbReference type="EMBL" id="CP060139">
    <property type="protein sequence ID" value="QNR23578.1"/>
    <property type="molecule type" value="Genomic_DNA"/>
</dbReference>
<accession>A0A7H0VCY0</accession>
<gene>
    <name evidence="3" type="ORF">H4K34_14505</name>
</gene>
<dbReference type="AlphaFoldDB" id="A0A7H0VCY0"/>
<dbReference type="KEGG" id="chyd:H4K34_14505"/>
<evidence type="ECO:0000259" key="2">
    <source>
        <dbReference type="Pfam" id="PF14522"/>
    </source>
</evidence>
<dbReference type="SUPFAM" id="SSF48695">
    <property type="entry name" value="Multiheme cytochromes"/>
    <property type="match status" value="3"/>
</dbReference>
<protein>
    <submittedName>
        <fullName evidence="3">Cytochrome C</fullName>
    </submittedName>
</protein>
<sequence length="533" mass="61152">MREFNKIAFILLFGLSSVSLWAQFSPGKLSEAHAKYEGLDNCTLCHEIGAQISEKKCLECHKELQSLIDLKRGYHSSKEVKEKSCIKCHSEHHGRKFDAVRFDQENFNHNLTGYKLEAAHDRIDCRDCHKADFISDSEIAGRIGTFLGLEESCLSCHVDYHQGSLGKDCLSCHNFEEFPQTPGFDHAKTDFPLKGAHQNVNCLECHPKEVRAGKDFQKFSDIAFSRCTDCHEDAHQGKFGQNCTDCHSEQSWLKLKNRNSFNHDLTDYPLRGMHRTVSCSECHTSGDFRKAMPFANCIDCHEDYHEGEIESIVLKKQDCDACHSLDRPFTYSSYDWEDHENNGFPLQGAHLATPCFACHKESEESRWDFAFEAQNCVSCHENIHEGLISESYFPEQNCEACHNAEAWSQVQFKHEETGWALEGAHARQECRECHFEGEEQHFKDRDQTCVQCHDNVHGKQFEEEGKTNCLACHQSAEQWKADLFDHQITEFPLEGRHAEIDCSACHKAEMQSDGQERVIYKIEKFQCIDCHGT</sequence>
<proteinExistence type="predicted"/>
<dbReference type="PANTHER" id="PTHR35038">
    <property type="entry name" value="DISSIMILATORY SULFITE REDUCTASE SIRA"/>
    <property type="match status" value="1"/>
</dbReference>
<evidence type="ECO:0000313" key="3">
    <source>
        <dbReference type="EMBL" id="QNR23578.1"/>
    </source>
</evidence>
<reference evidence="3 4" key="1">
    <citation type="submission" date="2020-08" db="EMBL/GenBank/DDBJ databases">
        <title>Croceimicrobium hydrocarbonivorans gen. nov., sp. nov., a novel marine bacterium isolated from a bacterial consortium that degrades polyethylene terephthalate.</title>
        <authorList>
            <person name="Liu R."/>
        </authorList>
    </citation>
    <scope>NUCLEOTIDE SEQUENCE [LARGE SCALE GENOMIC DNA]</scope>
    <source>
        <strain evidence="3 4">A20-9</strain>
    </source>
</reference>
<organism evidence="3 4">
    <name type="scientific">Croceimicrobium hydrocarbonivorans</name>
    <dbReference type="NCBI Taxonomy" id="2761580"/>
    <lineage>
        <taxon>Bacteria</taxon>
        <taxon>Pseudomonadati</taxon>
        <taxon>Bacteroidota</taxon>
        <taxon>Flavobacteriia</taxon>
        <taxon>Flavobacteriales</taxon>
        <taxon>Owenweeksiaceae</taxon>
        <taxon>Croceimicrobium</taxon>
    </lineage>
</organism>
<dbReference type="InterPro" id="IPR029467">
    <property type="entry name" value="Cyt_c7-like"/>
</dbReference>
<evidence type="ECO:0000313" key="4">
    <source>
        <dbReference type="Proteomes" id="UP000516305"/>
    </source>
</evidence>
<feature type="domain" description="Cytochrome c7-like" evidence="2">
    <location>
        <begin position="235"/>
        <end position="302"/>
    </location>
</feature>
<dbReference type="Proteomes" id="UP000516305">
    <property type="component" value="Chromosome"/>
</dbReference>
<dbReference type="Gene3D" id="1.10.1130.10">
    <property type="entry name" value="Flavocytochrome C3, Chain A"/>
    <property type="match status" value="1"/>
</dbReference>
<keyword evidence="1" id="KW-0732">Signal</keyword>
<dbReference type="Pfam" id="PF14522">
    <property type="entry name" value="Cytochrome_C7"/>
    <property type="match status" value="1"/>
</dbReference>